<dbReference type="STRING" id="61819.ENSACIP00000026128"/>
<sequence length="780" mass="90780">MDTSPGVFKDRPGKGMSKFPVLPPIEGTQQQSEVDQIAAEKKEIAEKIAVPMKLLRHRRSKVQLKQRQMILYVLSSAMFFSLHLYDLSCFFFFVLLQMNYNFLKQCVERCKFPPVQQQWLDSIVDRVPSKLRASPKAKKLLQELCEEVSDNFHNVTVKYTVGTVLKNPQTEGLSSVKQKATQPKILNFSHPWHESFIRSRRVIKANLHILHPVMQTLLNDGNMTYSSLVLVELSGCRASGPVDCKSLQNKMTVECKRTEDRIMKTWFPNVIHLLTNEETLKGVKEEKLDSFYNCASTLISNQLKSLLHASVEEFVSVFEPSSHHCLPIFRMALTFDDEKIEIYPTSQDLEAAVLEILNKVQTVQSWLAQTTSSFVDAKVDDQIHAWALATVKSAVCKNLEEPEKYFQNYVDSYDWLVNGTAQVQVETFMEEEHSFDEYTKQVEKFRALSKEIMSLPSKAHFTMVHLDCEELKQGLANKAKAYAEMLLKKLVSRHREKNLEICSEFENIRNKALKVPQNTEDMAEVLDFLHVAKTDGLTHLNEKIKEAWCRLTYLLEVCIIEPEDLELNSTVFLWPQNILHIFELSDEVMEKAKQKGENELVAKREKLLVQLKMLGSKIEEFSRCSELNMMHQYVADVRTVQKLLHEAEEDIALITAEEDFYKWDVTCYPEVEVLKENIEPYQKLFGFVLTWQRTERRWMDGSFQDLNGETMEVKLDEFYREIFKMFKFFQQKKIKAVQEMEKISEKKRRHPTEEENPTVRLCSTVMEQIKNFKVFCTIVI</sequence>
<dbReference type="GO" id="GO:0007018">
    <property type="term" value="P:microtubule-based movement"/>
    <property type="evidence" value="ECO:0007669"/>
    <property type="project" value="InterPro"/>
</dbReference>
<evidence type="ECO:0000256" key="1">
    <source>
        <dbReference type="SAM" id="Phobius"/>
    </source>
</evidence>
<dbReference type="AlphaFoldDB" id="A0A3Q0SWQ6"/>
<dbReference type="InterPro" id="IPR026983">
    <property type="entry name" value="DHC"/>
</dbReference>
<dbReference type="Ensembl" id="ENSACIT00000026815.1">
    <property type="protein sequence ID" value="ENSACIP00000026128.1"/>
    <property type="gene ID" value="ENSACIG00000020229.1"/>
</dbReference>
<dbReference type="GO" id="GO:0030286">
    <property type="term" value="C:dynein complex"/>
    <property type="evidence" value="ECO:0007669"/>
    <property type="project" value="InterPro"/>
</dbReference>
<dbReference type="Pfam" id="PF08393">
    <property type="entry name" value="DHC_N2"/>
    <property type="match status" value="1"/>
</dbReference>
<feature type="transmembrane region" description="Helical" evidence="1">
    <location>
        <begin position="69"/>
        <end position="96"/>
    </location>
</feature>
<organism evidence="3 4">
    <name type="scientific">Amphilophus citrinellus</name>
    <name type="common">Midas cichlid</name>
    <name type="synonym">Cichlasoma citrinellum</name>
    <dbReference type="NCBI Taxonomy" id="61819"/>
    <lineage>
        <taxon>Eukaryota</taxon>
        <taxon>Metazoa</taxon>
        <taxon>Chordata</taxon>
        <taxon>Craniata</taxon>
        <taxon>Vertebrata</taxon>
        <taxon>Euteleostomi</taxon>
        <taxon>Actinopterygii</taxon>
        <taxon>Neopterygii</taxon>
        <taxon>Teleostei</taxon>
        <taxon>Neoteleostei</taxon>
        <taxon>Acanthomorphata</taxon>
        <taxon>Ovalentaria</taxon>
        <taxon>Cichlomorphae</taxon>
        <taxon>Cichliformes</taxon>
        <taxon>Cichlidae</taxon>
        <taxon>New World cichlids</taxon>
        <taxon>Cichlasomatinae</taxon>
        <taxon>Heroini</taxon>
        <taxon>Amphilophus</taxon>
    </lineage>
</organism>
<accession>A0A3Q0SWQ6</accession>
<keyword evidence="1" id="KW-1133">Transmembrane helix</keyword>
<dbReference type="GO" id="GO:0051959">
    <property type="term" value="F:dynein light intermediate chain binding"/>
    <property type="evidence" value="ECO:0007669"/>
    <property type="project" value="InterPro"/>
</dbReference>
<keyword evidence="4" id="KW-1185">Reference proteome</keyword>
<evidence type="ECO:0000259" key="2">
    <source>
        <dbReference type="Pfam" id="PF08393"/>
    </source>
</evidence>
<reference evidence="3" key="1">
    <citation type="submission" date="2025-08" db="UniProtKB">
        <authorList>
            <consortium name="Ensembl"/>
        </authorList>
    </citation>
    <scope>IDENTIFICATION</scope>
</reference>
<dbReference type="PANTHER" id="PTHR22878">
    <property type="entry name" value="DYNEIN HEAVY CHAIN 6, AXONEMAL-LIKE-RELATED"/>
    <property type="match status" value="1"/>
</dbReference>
<dbReference type="GeneTree" id="ENSGT00940000154280"/>
<name>A0A3Q0SWQ6_AMPCI</name>
<evidence type="ECO:0000313" key="4">
    <source>
        <dbReference type="Proteomes" id="UP000261340"/>
    </source>
</evidence>
<dbReference type="OMA" id="MDNILAR"/>
<keyword evidence="1" id="KW-0472">Membrane</keyword>
<proteinExistence type="predicted"/>
<dbReference type="GO" id="GO:0045505">
    <property type="term" value="F:dynein intermediate chain binding"/>
    <property type="evidence" value="ECO:0007669"/>
    <property type="project" value="InterPro"/>
</dbReference>
<evidence type="ECO:0000313" key="3">
    <source>
        <dbReference type="Ensembl" id="ENSACIP00000026128.1"/>
    </source>
</evidence>
<dbReference type="PANTHER" id="PTHR22878:SF70">
    <property type="entry name" value="DYNEIN HEAVY CHAIN 2, AXONEMAL"/>
    <property type="match status" value="1"/>
</dbReference>
<dbReference type="Proteomes" id="UP000261340">
    <property type="component" value="Unplaced"/>
</dbReference>
<dbReference type="InterPro" id="IPR013602">
    <property type="entry name" value="Dynein_heavy_linker"/>
</dbReference>
<protein>
    <recommendedName>
        <fullName evidence="2">Dynein heavy chain linker domain-containing protein</fullName>
    </recommendedName>
</protein>
<feature type="domain" description="Dynein heavy chain linker" evidence="2">
    <location>
        <begin position="672"/>
        <end position="778"/>
    </location>
</feature>
<keyword evidence="1" id="KW-0812">Transmembrane</keyword>
<reference evidence="3" key="2">
    <citation type="submission" date="2025-09" db="UniProtKB">
        <authorList>
            <consortium name="Ensembl"/>
        </authorList>
    </citation>
    <scope>IDENTIFICATION</scope>
</reference>